<dbReference type="InterPro" id="IPR023674">
    <property type="entry name" value="Ribosomal_uL1-like"/>
</dbReference>
<dbReference type="InterPro" id="IPR028364">
    <property type="entry name" value="Ribosomal_uL1/biogenesis"/>
</dbReference>
<feature type="region of interest" description="Disordered" evidence="5">
    <location>
        <begin position="252"/>
        <end position="272"/>
    </location>
</feature>
<comment type="similarity">
    <text evidence="1 4">Belongs to the universal ribosomal protein uL1 family.</text>
</comment>
<reference evidence="6 7" key="1">
    <citation type="journal article" date="2021" name="Sci. Rep.">
        <title>The genome of the diatom Chaetoceros tenuissimus carries an ancient integrated fragment of an extant virus.</title>
        <authorList>
            <person name="Hongo Y."/>
            <person name="Kimura K."/>
            <person name="Takaki Y."/>
            <person name="Yoshida Y."/>
            <person name="Baba S."/>
            <person name="Kobayashi G."/>
            <person name="Nagasaki K."/>
            <person name="Hano T."/>
            <person name="Tomaru Y."/>
        </authorList>
    </citation>
    <scope>NUCLEOTIDE SEQUENCE [LARGE SCALE GENOMIC DNA]</scope>
    <source>
        <strain evidence="6 7">NIES-3715</strain>
    </source>
</reference>
<protein>
    <recommendedName>
        <fullName evidence="4">Ribosomal protein</fullName>
    </recommendedName>
</protein>
<keyword evidence="3 4" id="KW-0687">Ribonucleoprotein</keyword>
<dbReference type="InterPro" id="IPR016095">
    <property type="entry name" value="Ribosomal_uL1_3-a/b-sand"/>
</dbReference>
<sequence>MIANNFLRQARSSQISNSIRGYISRAHPPKEGKPSFPIADALSSVLTGVEERKVKRQEKWDRNSETRAAKGIKEDGPYRNQDETIELALNLNLDPRKPGQALRGSLPLPNGTGKKVKVVVFTSDDDTDTIEAAKKAGATTCGGISLIQDIAKGDIIVDFDRALATPDMMPNLSKIARILGPRGLMPNAKLDTIQPADQIADAVKAQAAGMVQYRTDKNGIVHTGIGKGSFTPEQLEENIREFMLGIQSVKPESYGKGKKKSGGGKGKSSGAKKDVKYYLKAYLTASQGKGSVNIDLRTLDPTSSYFMGVAPS</sequence>
<evidence type="ECO:0000256" key="4">
    <source>
        <dbReference type="RuleBase" id="RU000659"/>
    </source>
</evidence>
<dbReference type="AlphaFoldDB" id="A0AAD3D1I6"/>
<dbReference type="PROSITE" id="PS01199">
    <property type="entry name" value="RIBOSOMAL_L1"/>
    <property type="match status" value="1"/>
</dbReference>
<dbReference type="PANTHER" id="PTHR36427:SF3">
    <property type="entry name" value="LARGE RIBOSOMAL SUBUNIT PROTEIN UL1M"/>
    <property type="match status" value="1"/>
</dbReference>
<evidence type="ECO:0000256" key="3">
    <source>
        <dbReference type="ARBA" id="ARBA00023274"/>
    </source>
</evidence>
<dbReference type="PANTHER" id="PTHR36427">
    <property type="entry name" value="54S RIBOSOMAL PROTEIN L1, MITOCHONDRIAL"/>
    <property type="match status" value="1"/>
</dbReference>
<dbReference type="Proteomes" id="UP001054902">
    <property type="component" value="Unassembled WGS sequence"/>
</dbReference>
<evidence type="ECO:0000313" key="7">
    <source>
        <dbReference type="Proteomes" id="UP001054902"/>
    </source>
</evidence>
<dbReference type="FunFam" id="3.40.50.790:FF:000001">
    <property type="entry name" value="50S ribosomal protein L1"/>
    <property type="match status" value="1"/>
</dbReference>
<evidence type="ECO:0000256" key="2">
    <source>
        <dbReference type="ARBA" id="ARBA00022980"/>
    </source>
</evidence>
<name>A0AAD3D1I6_9STRA</name>
<evidence type="ECO:0000256" key="1">
    <source>
        <dbReference type="ARBA" id="ARBA00010531"/>
    </source>
</evidence>
<keyword evidence="2 4" id="KW-0689">Ribosomal protein</keyword>
<comment type="caution">
    <text evidence="6">The sequence shown here is derived from an EMBL/GenBank/DDBJ whole genome shotgun (WGS) entry which is preliminary data.</text>
</comment>
<dbReference type="CDD" id="cd00403">
    <property type="entry name" value="Ribosomal_L1"/>
    <property type="match status" value="1"/>
</dbReference>
<accession>A0AAD3D1I6</accession>
<dbReference type="Pfam" id="PF00687">
    <property type="entry name" value="Ribosomal_L1"/>
    <property type="match status" value="1"/>
</dbReference>
<dbReference type="GO" id="GO:0005840">
    <property type="term" value="C:ribosome"/>
    <property type="evidence" value="ECO:0007669"/>
    <property type="project" value="UniProtKB-KW"/>
</dbReference>
<dbReference type="GO" id="GO:1990904">
    <property type="term" value="C:ribonucleoprotein complex"/>
    <property type="evidence" value="ECO:0007669"/>
    <property type="project" value="UniProtKB-KW"/>
</dbReference>
<dbReference type="Gene3D" id="3.30.190.20">
    <property type="match status" value="1"/>
</dbReference>
<proteinExistence type="inferred from homology"/>
<organism evidence="6 7">
    <name type="scientific">Chaetoceros tenuissimus</name>
    <dbReference type="NCBI Taxonomy" id="426638"/>
    <lineage>
        <taxon>Eukaryota</taxon>
        <taxon>Sar</taxon>
        <taxon>Stramenopiles</taxon>
        <taxon>Ochrophyta</taxon>
        <taxon>Bacillariophyta</taxon>
        <taxon>Coscinodiscophyceae</taxon>
        <taxon>Chaetocerotophycidae</taxon>
        <taxon>Chaetocerotales</taxon>
        <taxon>Chaetocerotaceae</taxon>
        <taxon>Chaetoceros</taxon>
    </lineage>
</organism>
<dbReference type="SUPFAM" id="SSF56808">
    <property type="entry name" value="Ribosomal protein L1"/>
    <property type="match status" value="1"/>
</dbReference>
<keyword evidence="7" id="KW-1185">Reference proteome</keyword>
<dbReference type="Gene3D" id="3.40.50.790">
    <property type="match status" value="1"/>
</dbReference>
<gene>
    <name evidence="6" type="ORF">CTEN210_11547</name>
</gene>
<evidence type="ECO:0000256" key="5">
    <source>
        <dbReference type="SAM" id="MobiDB-lite"/>
    </source>
</evidence>
<dbReference type="InterPro" id="IPR023673">
    <property type="entry name" value="Ribosomal_uL1_CS"/>
</dbReference>
<feature type="region of interest" description="Disordered" evidence="5">
    <location>
        <begin position="57"/>
        <end position="77"/>
    </location>
</feature>
<evidence type="ECO:0000313" key="6">
    <source>
        <dbReference type="EMBL" id="GFH55071.1"/>
    </source>
</evidence>
<dbReference type="EMBL" id="BLLK01000047">
    <property type="protein sequence ID" value="GFH55071.1"/>
    <property type="molecule type" value="Genomic_DNA"/>
</dbReference>